<dbReference type="Proteomes" id="UP001301731">
    <property type="component" value="Chromosome"/>
</dbReference>
<accession>A0ABZ0M3Z6</accession>
<protein>
    <recommendedName>
        <fullName evidence="3">Integrase</fullName>
    </recommendedName>
</protein>
<dbReference type="RefSeq" id="WP_318109365.1">
    <property type="nucleotide sequence ID" value="NZ_CP137573.1"/>
</dbReference>
<name>A0ABZ0M3Z6_9ACTN</name>
<sequence>MRDIWETIVATGRRCSEVVGLRLDCIGRYRGLAMLWHDQTKVGNYNEGIRIPGTGFFSGGSQSGADCDPYGLGGRAGAALLLSSSVAA</sequence>
<proteinExistence type="predicted"/>
<organism evidence="1 2">
    <name type="scientific">Streptomyces solicathayae</name>
    <dbReference type="NCBI Taxonomy" id="3081768"/>
    <lineage>
        <taxon>Bacteria</taxon>
        <taxon>Bacillati</taxon>
        <taxon>Actinomycetota</taxon>
        <taxon>Actinomycetes</taxon>
        <taxon>Kitasatosporales</taxon>
        <taxon>Streptomycetaceae</taxon>
        <taxon>Streptomyces</taxon>
    </lineage>
</organism>
<gene>
    <name evidence="1" type="ORF">R2D22_35365</name>
</gene>
<reference evidence="1 2" key="1">
    <citation type="submission" date="2023-10" db="EMBL/GenBank/DDBJ databases">
        <title>The genome sequence of Streptomyces sp. HUAS YS2.</title>
        <authorList>
            <person name="Mo P."/>
        </authorList>
    </citation>
    <scope>NUCLEOTIDE SEQUENCE [LARGE SCALE GENOMIC DNA]</scope>
    <source>
        <strain evidence="1 2">HUAS YS2</strain>
    </source>
</reference>
<evidence type="ECO:0000313" key="1">
    <source>
        <dbReference type="EMBL" id="WOX26370.1"/>
    </source>
</evidence>
<dbReference type="EMBL" id="CP137573">
    <property type="protein sequence ID" value="WOX26370.1"/>
    <property type="molecule type" value="Genomic_DNA"/>
</dbReference>
<keyword evidence="2" id="KW-1185">Reference proteome</keyword>
<evidence type="ECO:0000313" key="2">
    <source>
        <dbReference type="Proteomes" id="UP001301731"/>
    </source>
</evidence>
<evidence type="ECO:0008006" key="3">
    <source>
        <dbReference type="Google" id="ProtNLM"/>
    </source>
</evidence>